<evidence type="ECO:0000313" key="3">
    <source>
        <dbReference type="EMBL" id="GGC61319.1"/>
    </source>
</evidence>
<dbReference type="AlphaFoldDB" id="A0A916XCV9"/>
<feature type="domain" description="Fumarylacetoacetase-like C-terminal" evidence="2">
    <location>
        <begin position="76"/>
        <end position="247"/>
    </location>
</feature>
<accession>A0A916XCV9</accession>
<dbReference type="Gene3D" id="3.90.850.10">
    <property type="entry name" value="Fumarylacetoacetase-like, C-terminal domain"/>
    <property type="match status" value="1"/>
</dbReference>
<dbReference type="InterPro" id="IPR050772">
    <property type="entry name" value="Hydratase-Decarb/MhpD_sf"/>
</dbReference>
<dbReference type="RefSeq" id="WP_229750876.1">
    <property type="nucleotide sequence ID" value="NZ_BMED01000001.1"/>
</dbReference>
<evidence type="ECO:0000256" key="1">
    <source>
        <dbReference type="ARBA" id="ARBA00023239"/>
    </source>
</evidence>
<protein>
    <submittedName>
        <fullName evidence="3">Hydratase</fullName>
    </submittedName>
</protein>
<dbReference type="GO" id="GO:0008684">
    <property type="term" value="F:2-oxopent-4-enoate hydratase activity"/>
    <property type="evidence" value="ECO:0007669"/>
    <property type="project" value="TreeGrafter"/>
</dbReference>
<dbReference type="InterPro" id="IPR011234">
    <property type="entry name" value="Fumarylacetoacetase-like_C"/>
</dbReference>
<evidence type="ECO:0000313" key="4">
    <source>
        <dbReference type="Proteomes" id="UP000637423"/>
    </source>
</evidence>
<organism evidence="3 4">
    <name type="scientific">Undibacterium terreum</name>
    <dbReference type="NCBI Taxonomy" id="1224302"/>
    <lineage>
        <taxon>Bacteria</taxon>
        <taxon>Pseudomonadati</taxon>
        <taxon>Pseudomonadota</taxon>
        <taxon>Betaproteobacteria</taxon>
        <taxon>Burkholderiales</taxon>
        <taxon>Oxalobacteraceae</taxon>
        <taxon>Undibacterium</taxon>
    </lineage>
</organism>
<dbReference type="Proteomes" id="UP000637423">
    <property type="component" value="Unassembled WGS sequence"/>
</dbReference>
<dbReference type="GO" id="GO:0005737">
    <property type="term" value="C:cytoplasm"/>
    <property type="evidence" value="ECO:0007669"/>
    <property type="project" value="TreeGrafter"/>
</dbReference>
<gene>
    <name evidence="3" type="ORF">GCM10011396_05360</name>
</gene>
<dbReference type="PANTHER" id="PTHR30143">
    <property type="entry name" value="ACID HYDRATASE"/>
    <property type="match status" value="1"/>
</dbReference>
<dbReference type="EMBL" id="BMED01000001">
    <property type="protein sequence ID" value="GGC61319.1"/>
    <property type="molecule type" value="Genomic_DNA"/>
</dbReference>
<dbReference type="Pfam" id="PF01557">
    <property type="entry name" value="FAA_hydrolase"/>
    <property type="match status" value="1"/>
</dbReference>
<keyword evidence="1" id="KW-0456">Lyase</keyword>
<keyword evidence="4" id="KW-1185">Reference proteome</keyword>
<reference evidence="3" key="1">
    <citation type="journal article" date="2014" name="Int. J. Syst. Evol. Microbiol.">
        <title>Complete genome sequence of Corynebacterium casei LMG S-19264T (=DSM 44701T), isolated from a smear-ripened cheese.</title>
        <authorList>
            <consortium name="US DOE Joint Genome Institute (JGI-PGF)"/>
            <person name="Walter F."/>
            <person name="Albersmeier A."/>
            <person name="Kalinowski J."/>
            <person name="Ruckert C."/>
        </authorList>
    </citation>
    <scope>NUCLEOTIDE SEQUENCE</scope>
    <source>
        <strain evidence="3">CGMCC 1.10998</strain>
    </source>
</reference>
<dbReference type="InterPro" id="IPR036663">
    <property type="entry name" value="Fumarylacetoacetase_C_sf"/>
</dbReference>
<sequence>MHTPRNLAAAQLLLEARRSGTLLATLDDDAMPQDAADAYAIQDIVTSSLGETGGWKVGARGPGMQANCAALPRSLIHESPVPISAAGRGRCAVEAEIALLLKQDLPLKSSAYTRAEVIAAVASLHPTLEVVSSRFSSTQSNPLAGLADSLSNEALVVGPGRTTDIEIDQTLQAVELYFDVEQVVAATGGNPVGDIWELVTWLANHAAMRCGGLRSGQIITTGSCTGLTYAKPGTRVKAVFPGLGVVELLVE</sequence>
<name>A0A916XCV9_9BURK</name>
<dbReference type="SUPFAM" id="SSF56529">
    <property type="entry name" value="FAH"/>
    <property type="match status" value="1"/>
</dbReference>
<proteinExistence type="predicted"/>
<comment type="caution">
    <text evidence="3">The sequence shown here is derived from an EMBL/GenBank/DDBJ whole genome shotgun (WGS) entry which is preliminary data.</text>
</comment>
<evidence type="ECO:0000259" key="2">
    <source>
        <dbReference type="Pfam" id="PF01557"/>
    </source>
</evidence>
<dbReference type="PANTHER" id="PTHR30143:SF0">
    <property type="entry name" value="2-KETO-4-PENTENOATE HYDRATASE"/>
    <property type="match status" value="1"/>
</dbReference>
<reference evidence="3" key="2">
    <citation type="submission" date="2020-09" db="EMBL/GenBank/DDBJ databases">
        <authorList>
            <person name="Sun Q."/>
            <person name="Zhou Y."/>
        </authorList>
    </citation>
    <scope>NUCLEOTIDE SEQUENCE</scope>
    <source>
        <strain evidence="3">CGMCC 1.10998</strain>
    </source>
</reference>